<dbReference type="GO" id="GO:0003677">
    <property type="term" value="F:DNA binding"/>
    <property type="evidence" value="ECO:0007669"/>
    <property type="project" value="UniProtKB-KW"/>
</dbReference>
<dbReference type="InterPro" id="IPR038461">
    <property type="entry name" value="Schlafen_AlbA_2_dom_sf"/>
</dbReference>
<evidence type="ECO:0000259" key="1">
    <source>
        <dbReference type="Pfam" id="PF04326"/>
    </source>
</evidence>
<evidence type="ECO:0000313" key="3">
    <source>
        <dbReference type="Proteomes" id="UP000184041"/>
    </source>
</evidence>
<evidence type="ECO:0000313" key="2">
    <source>
        <dbReference type="EMBL" id="SHF76722.1"/>
    </source>
</evidence>
<proteinExistence type="predicted"/>
<dbReference type="EMBL" id="FQUS01000013">
    <property type="protein sequence ID" value="SHF76722.1"/>
    <property type="molecule type" value="Genomic_DNA"/>
</dbReference>
<feature type="domain" description="Schlafen AlbA-2" evidence="1">
    <location>
        <begin position="42"/>
        <end position="155"/>
    </location>
</feature>
<keyword evidence="3" id="KW-1185">Reference proteome</keyword>
<dbReference type="Gene3D" id="3.30.950.30">
    <property type="entry name" value="Schlafen, AAA domain"/>
    <property type="match status" value="1"/>
</dbReference>
<accession>A0A1M5ECA4</accession>
<dbReference type="Pfam" id="PF04326">
    <property type="entry name" value="SLFN_AlbA_2"/>
    <property type="match status" value="1"/>
</dbReference>
<organism evidence="2 3">
    <name type="scientific">Fodinibius roseus</name>
    <dbReference type="NCBI Taxonomy" id="1194090"/>
    <lineage>
        <taxon>Bacteria</taxon>
        <taxon>Pseudomonadati</taxon>
        <taxon>Balneolota</taxon>
        <taxon>Balneolia</taxon>
        <taxon>Balneolales</taxon>
        <taxon>Balneolaceae</taxon>
        <taxon>Fodinibius</taxon>
    </lineage>
</organism>
<protein>
    <submittedName>
        <fullName evidence="2">Putative DNA-binding domain-containing protein</fullName>
    </submittedName>
</protein>
<dbReference type="PANTHER" id="PTHR30595:SF6">
    <property type="entry name" value="SCHLAFEN ALBA-2 DOMAIN-CONTAINING PROTEIN"/>
    <property type="match status" value="1"/>
</dbReference>
<sequence>MIVIFVIQENERSVAMYDNNYSSVSLSEMDYLDVKNLAQTGEGTYLEFKRTIPSAFKIAREIAAFANTRGGTLLIGVDDDCSLVGVAGYQEEEYLLKKAAEELCRPKVDIAIEIVHFGERDLLVIKVPELTEKPVFVKTEEGNIVFMREEDRNKVASKELIEIIKKRNSDEGVTFEYGKNEQTLFRYLNEYGEITVKKFAHLVDIPRRKASATLVNLVSADILNLFRKKNTDYFTYSRKCENEY</sequence>
<dbReference type="STRING" id="1194090.SAMN05443144_11313"/>
<dbReference type="AlphaFoldDB" id="A0A1M5ECA4"/>
<keyword evidence="2" id="KW-0238">DNA-binding</keyword>
<dbReference type="InterPro" id="IPR007421">
    <property type="entry name" value="Schlafen_AlbA_2_dom"/>
</dbReference>
<name>A0A1M5ECA4_9BACT</name>
<dbReference type="PANTHER" id="PTHR30595">
    <property type="entry name" value="GLPR-RELATED TRANSCRIPTIONAL REPRESSOR"/>
    <property type="match status" value="1"/>
</dbReference>
<dbReference type="Proteomes" id="UP000184041">
    <property type="component" value="Unassembled WGS sequence"/>
</dbReference>
<reference evidence="2 3" key="1">
    <citation type="submission" date="2016-11" db="EMBL/GenBank/DDBJ databases">
        <authorList>
            <person name="Jaros S."/>
            <person name="Januszkiewicz K."/>
            <person name="Wedrychowicz H."/>
        </authorList>
    </citation>
    <scope>NUCLEOTIDE SEQUENCE [LARGE SCALE GENOMIC DNA]</scope>
    <source>
        <strain evidence="2 3">DSM 21986</strain>
    </source>
</reference>
<gene>
    <name evidence="2" type="ORF">SAMN05443144_11313</name>
</gene>